<name>A0A8X7BFS5_TRICX</name>
<evidence type="ECO:0000313" key="2">
    <source>
        <dbReference type="EMBL" id="GFY29568.1"/>
    </source>
</evidence>
<organism evidence="2 3">
    <name type="scientific">Trichonephila clavipes</name>
    <name type="common">Golden silk orbweaver</name>
    <name type="synonym">Nephila clavipes</name>
    <dbReference type="NCBI Taxonomy" id="2585209"/>
    <lineage>
        <taxon>Eukaryota</taxon>
        <taxon>Metazoa</taxon>
        <taxon>Ecdysozoa</taxon>
        <taxon>Arthropoda</taxon>
        <taxon>Chelicerata</taxon>
        <taxon>Arachnida</taxon>
        <taxon>Araneae</taxon>
        <taxon>Araneomorphae</taxon>
        <taxon>Entelegynae</taxon>
        <taxon>Araneoidea</taxon>
        <taxon>Nephilidae</taxon>
        <taxon>Trichonephila</taxon>
    </lineage>
</organism>
<reference evidence="2" key="1">
    <citation type="submission" date="2020-08" db="EMBL/GenBank/DDBJ databases">
        <title>Multicomponent nature underlies the extraordinary mechanical properties of spider dragline silk.</title>
        <authorList>
            <person name="Kono N."/>
            <person name="Nakamura H."/>
            <person name="Mori M."/>
            <person name="Yoshida Y."/>
            <person name="Ohtoshi R."/>
            <person name="Malay A.D."/>
            <person name="Moran D.A.P."/>
            <person name="Tomita M."/>
            <person name="Numata K."/>
            <person name="Arakawa K."/>
        </authorList>
    </citation>
    <scope>NUCLEOTIDE SEQUENCE</scope>
</reference>
<comment type="caution">
    <text evidence="2">The sequence shown here is derived from an EMBL/GenBank/DDBJ whole genome shotgun (WGS) entry which is preliminary data.</text>
</comment>
<evidence type="ECO:0000256" key="1">
    <source>
        <dbReference type="SAM" id="SignalP"/>
    </source>
</evidence>
<protein>
    <recommendedName>
        <fullName evidence="4">Secreted protein</fullName>
    </recommendedName>
</protein>
<dbReference type="EMBL" id="BMAU01021388">
    <property type="protein sequence ID" value="GFY29568.1"/>
    <property type="molecule type" value="Genomic_DNA"/>
</dbReference>
<gene>
    <name evidence="2" type="ORF">TNCV_2627381</name>
</gene>
<proteinExistence type="predicted"/>
<sequence>MSGFLTGTRLCIPILCNSLLMAAAEICWEKPWLTFVEAQYGPCSAIQFIRDDDDHALGELCSNHSYEF</sequence>
<keyword evidence="3" id="KW-1185">Reference proteome</keyword>
<dbReference type="AlphaFoldDB" id="A0A8X7BFS5"/>
<keyword evidence="1" id="KW-0732">Signal</keyword>
<evidence type="ECO:0000313" key="3">
    <source>
        <dbReference type="Proteomes" id="UP000887159"/>
    </source>
</evidence>
<evidence type="ECO:0008006" key="4">
    <source>
        <dbReference type="Google" id="ProtNLM"/>
    </source>
</evidence>
<feature type="chain" id="PRO_5036453387" description="Secreted protein" evidence="1">
    <location>
        <begin position="25"/>
        <end position="68"/>
    </location>
</feature>
<accession>A0A8X7BFS5</accession>
<dbReference type="Proteomes" id="UP000887159">
    <property type="component" value="Unassembled WGS sequence"/>
</dbReference>
<feature type="signal peptide" evidence="1">
    <location>
        <begin position="1"/>
        <end position="24"/>
    </location>
</feature>